<dbReference type="Gene3D" id="3.40.1280.10">
    <property type="match status" value="1"/>
</dbReference>
<comment type="caution">
    <text evidence="4">The sequence shown here is derived from an EMBL/GenBank/DDBJ whole genome shotgun (WGS) entry which is preliminary data.</text>
</comment>
<evidence type="ECO:0000256" key="1">
    <source>
        <dbReference type="ARBA" id="ARBA00022603"/>
    </source>
</evidence>
<dbReference type="GO" id="GO:0003723">
    <property type="term" value="F:RNA binding"/>
    <property type="evidence" value="ECO:0007669"/>
    <property type="project" value="InterPro"/>
</dbReference>
<keyword evidence="1 4" id="KW-0489">Methyltransferase</keyword>
<dbReference type="Gene3D" id="3.30.1330.30">
    <property type="match status" value="1"/>
</dbReference>
<name>A0A644U2H6_9ZZZZ</name>
<dbReference type="EC" id="2.1.1.-" evidence="4"/>
<dbReference type="InterPro" id="IPR029026">
    <property type="entry name" value="tRNA_m1G_MTases_N"/>
</dbReference>
<dbReference type="GO" id="GO:0008173">
    <property type="term" value="F:RNA methyltransferase activity"/>
    <property type="evidence" value="ECO:0007669"/>
    <property type="project" value="InterPro"/>
</dbReference>
<organism evidence="4">
    <name type="scientific">bioreactor metagenome</name>
    <dbReference type="NCBI Taxonomy" id="1076179"/>
    <lineage>
        <taxon>unclassified sequences</taxon>
        <taxon>metagenomes</taxon>
        <taxon>ecological metagenomes</taxon>
    </lineage>
</organism>
<feature type="domain" description="RNA 2-O ribose methyltransferase substrate binding" evidence="3">
    <location>
        <begin position="7"/>
        <end position="81"/>
    </location>
</feature>
<dbReference type="AlphaFoldDB" id="A0A644U2H6"/>
<dbReference type="Pfam" id="PF08032">
    <property type="entry name" value="SpoU_sub_bind"/>
    <property type="match status" value="1"/>
</dbReference>
<dbReference type="SUPFAM" id="SSF75217">
    <property type="entry name" value="alpha/beta knot"/>
    <property type="match status" value="1"/>
</dbReference>
<dbReference type="GO" id="GO:0006396">
    <property type="term" value="P:RNA processing"/>
    <property type="evidence" value="ECO:0007669"/>
    <property type="project" value="InterPro"/>
</dbReference>
<dbReference type="InterPro" id="IPR029028">
    <property type="entry name" value="Alpha/beta_knot_MTases"/>
</dbReference>
<keyword evidence="2 4" id="KW-0808">Transferase</keyword>
<dbReference type="EMBL" id="VSSQ01000073">
    <property type="protein sequence ID" value="MPL73453.1"/>
    <property type="molecule type" value="Genomic_DNA"/>
</dbReference>
<dbReference type="PANTHER" id="PTHR46429:SF1">
    <property type="entry name" value="23S RRNA (GUANOSINE-2'-O-)-METHYLTRANSFERASE RLMB"/>
    <property type="match status" value="1"/>
</dbReference>
<dbReference type="SUPFAM" id="SSF55315">
    <property type="entry name" value="L30e-like"/>
    <property type="match status" value="1"/>
</dbReference>
<dbReference type="InterPro" id="IPR001537">
    <property type="entry name" value="SpoU_MeTrfase"/>
</dbReference>
<accession>A0A644U2H6</accession>
<reference evidence="4" key="1">
    <citation type="submission" date="2019-08" db="EMBL/GenBank/DDBJ databases">
        <authorList>
            <person name="Kucharzyk K."/>
            <person name="Murdoch R.W."/>
            <person name="Higgins S."/>
            <person name="Loffler F."/>
        </authorList>
    </citation>
    <scope>NUCLEOTIDE SEQUENCE</scope>
</reference>
<evidence type="ECO:0000259" key="3">
    <source>
        <dbReference type="SMART" id="SM00967"/>
    </source>
</evidence>
<dbReference type="NCBIfam" id="TIGR00186">
    <property type="entry name" value="rRNA_methyl_3"/>
    <property type="match status" value="1"/>
</dbReference>
<dbReference type="GO" id="GO:0032259">
    <property type="term" value="P:methylation"/>
    <property type="evidence" value="ECO:0007669"/>
    <property type="project" value="UniProtKB-KW"/>
</dbReference>
<dbReference type="InterPro" id="IPR029064">
    <property type="entry name" value="Ribosomal_eL30-like_sf"/>
</dbReference>
<evidence type="ECO:0000313" key="4">
    <source>
        <dbReference type="EMBL" id="MPL73453.1"/>
    </source>
</evidence>
<dbReference type="InterPro" id="IPR013123">
    <property type="entry name" value="SpoU_subst-bd"/>
</dbReference>
<dbReference type="InterPro" id="IPR004441">
    <property type="entry name" value="rRNA_MeTrfase_TrmH"/>
</dbReference>
<evidence type="ECO:0000256" key="2">
    <source>
        <dbReference type="ARBA" id="ARBA00022679"/>
    </source>
</evidence>
<gene>
    <name evidence="4" type="ORF">SDC9_19253</name>
</gene>
<proteinExistence type="predicted"/>
<dbReference type="GO" id="GO:0005829">
    <property type="term" value="C:cytosol"/>
    <property type="evidence" value="ECO:0007669"/>
    <property type="project" value="TreeGrafter"/>
</dbReference>
<dbReference type="PANTHER" id="PTHR46429">
    <property type="entry name" value="23S RRNA (GUANOSINE-2'-O-)-METHYLTRANSFERASE RLMB"/>
    <property type="match status" value="1"/>
</dbReference>
<dbReference type="CDD" id="cd18103">
    <property type="entry name" value="SpoU-like_RlmB"/>
    <property type="match status" value="1"/>
</dbReference>
<sequence length="248" mass="26849">MTKDNTLIYGMRPVIEAIGAGKEIDRLMLQQGLKGELLPELRKLINEFNIPFQYVPVEKLNRLVKGNHQGVVCFVSPIIFQPLENLLLSVYERGETPFFIILDRITDVRNLGAIARSAECAGAHGLIIPEKGSAPVSADAVKTSAGALANIPVHRSHNLKNTIDYLKSSGLSIVAASEKGIIPYYNASLNGPVALIMGSEEDGVSHEYLKKCDQVVNIPMKGSTGSLNVSVAAGILLFEALRQQTTVE</sequence>
<protein>
    <submittedName>
        <fullName evidence="4">Putative TrmH family tRNA/rRNA methyltransferase</fullName>
        <ecNumber evidence="4">2.1.1.-</ecNumber>
    </submittedName>
</protein>
<dbReference type="SMART" id="SM00967">
    <property type="entry name" value="SpoU_sub_bind"/>
    <property type="match status" value="1"/>
</dbReference>
<dbReference type="Pfam" id="PF00588">
    <property type="entry name" value="SpoU_methylase"/>
    <property type="match status" value="1"/>
</dbReference>